<gene>
    <name evidence="3" type="ORF">MTO99_02500</name>
</gene>
<evidence type="ECO:0000259" key="2">
    <source>
        <dbReference type="Pfam" id="PF04909"/>
    </source>
</evidence>
<dbReference type="SUPFAM" id="SSF51556">
    <property type="entry name" value="Metallo-dependent hydrolases"/>
    <property type="match status" value="1"/>
</dbReference>
<dbReference type="Proteomes" id="UP000832097">
    <property type="component" value="Chromosome"/>
</dbReference>
<dbReference type="InterPro" id="IPR032466">
    <property type="entry name" value="Metal_Hydrolase"/>
</dbReference>
<dbReference type="RefSeq" id="WP_243556680.1">
    <property type="nucleotide sequence ID" value="NZ_CP094528.1"/>
</dbReference>
<dbReference type="Gene3D" id="3.20.20.140">
    <property type="entry name" value="Metal-dependent hydrolases"/>
    <property type="match status" value="1"/>
</dbReference>
<feature type="domain" description="Amidohydrolase-related" evidence="2">
    <location>
        <begin position="10"/>
        <end position="290"/>
    </location>
</feature>
<sequence>MSGTASTRVIDAHLHLWDRADGGYGWVTPELGPLHRDFGADEAGVALREAGVDAAILVQADDTLADTRFMLDQARANDWIVGVVGWVRLDDEAEAAAQLDGFAEGGASDAAGLLRGIRHLVHDDPRDDFLDLPAVRASLRRVAAHGLVFDVPDAWPRHLAAAGRAAAAVPELTVVIDHLAKPPAGEGFDSEAFAAWEAEFRRVAELPNTVAKFSGLHLPGASFTADSVGRLLDLALDAFGADRLLYGGDWPMSVPHGGYAPTWAVMRAALDRLSAAERTAILGANAERVYLASEVGAIGGSNG</sequence>
<dbReference type="EMBL" id="CP094528">
    <property type="protein sequence ID" value="UOE44683.1"/>
    <property type="molecule type" value="Genomic_DNA"/>
</dbReference>
<evidence type="ECO:0000313" key="4">
    <source>
        <dbReference type="Proteomes" id="UP000832097"/>
    </source>
</evidence>
<proteinExistence type="inferred from homology"/>
<evidence type="ECO:0000256" key="1">
    <source>
        <dbReference type="ARBA" id="ARBA00038310"/>
    </source>
</evidence>
<keyword evidence="4" id="KW-1185">Reference proteome</keyword>
<organism evidence="3 4">
    <name type="scientific">Agromyces larvae</name>
    <dbReference type="NCBI Taxonomy" id="2929802"/>
    <lineage>
        <taxon>Bacteria</taxon>
        <taxon>Bacillati</taxon>
        <taxon>Actinomycetota</taxon>
        <taxon>Actinomycetes</taxon>
        <taxon>Micrococcales</taxon>
        <taxon>Microbacteriaceae</taxon>
        <taxon>Agromyces</taxon>
    </lineage>
</organism>
<dbReference type="InterPro" id="IPR006680">
    <property type="entry name" value="Amidohydro-rel"/>
</dbReference>
<accession>A0ABY4C3Y9</accession>
<dbReference type="InterPro" id="IPR052350">
    <property type="entry name" value="Metallo-dep_Lactonases"/>
</dbReference>
<name>A0ABY4C3Y9_9MICO</name>
<evidence type="ECO:0000313" key="3">
    <source>
        <dbReference type="EMBL" id="UOE44683.1"/>
    </source>
</evidence>
<dbReference type="PANTHER" id="PTHR43569:SF2">
    <property type="entry name" value="AMIDOHYDROLASE-RELATED DOMAIN-CONTAINING PROTEIN"/>
    <property type="match status" value="1"/>
</dbReference>
<protein>
    <submittedName>
        <fullName evidence="3">Amidohydrolase family protein</fullName>
    </submittedName>
</protein>
<reference evidence="3 4" key="1">
    <citation type="submission" date="2022-03" db="EMBL/GenBank/DDBJ databases">
        <title>Mucilaginibacter sp. isolated from the gut of Protaetia brevitarsis seulensis larvae.</title>
        <authorList>
            <person name="Won M."/>
            <person name="Kim S.-J."/>
            <person name="Kwon S.-W."/>
        </authorList>
    </citation>
    <scope>NUCLEOTIDE SEQUENCE [LARGE SCALE GENOMIC DNA]</scope>
    <source>
        <strain evidence="3 4">CFWR-12</strain>
    </source>
</reference>
<comment type="similarity">
    <text evidence="1">Belongs to the metallo-dependent hydrolases superfamily.</text>
</comment>
<dbReference type="PANTHER" id="PTHR43569">
    <property type="entry name" value="AMIDOHYDROLASE"/>
    <property type="match status" value="1"/>
</dbReference>
<dbReference type="Pfam" id="PF04909">
    <property type="entry name" value="Amidohydro_2"/>
    <property type="match status" value="1"/>
</dbReference>